<accession>A0A2T2X6R7</accession>
<dbReference type="Pfam" id="PF01321">
    <property type="entry name" value="Creatinase_N"/>
    <property type="match status" value="1"/>
</dbReference>
<organism evidence="3 4">
    <name type="scientific">Sulfobacillus benefaciens</name>
    <dbReference type="NCBI Taxonomy" id="453960"/>
    <lineage>
        <taxon>Bacteria</taxon>
        <taxon>Bacillati</taxon>
        <taxon>Bacillota</taxon>
        <taxon>Clostridia</taxon>
        <taxon>Eubacteriales</taxon>
        <taxon>Clostridiales Family XVII. Incertae Sedis</taxon>
        <taxon>Sulfobacillus</taxon>
    </lineage>
</organism>
<dbReference type="PANTHER" id="PTHR46112">
    <property type="entry name" value="AMINOPEPTIDASE"/>
    <property type="match status" value="1"/>
</dbReference>
<name>A0A2T2X6R7_9FIRM</name>
<keyword evidence="3" id="KW-0378">Hydrolase</keyword>
<proteinExistence type="predicted"/>
<evidence type="ECO:0000259" key="1">
    <source>
        <dbReference type="Pfam" id="PF00557"/>
    </source>
</evidence>
<dbReference type="InterPro" id="IPR036005">
    <property type="entry name" value="Creatinase/aminopeptidase-like"/>
</dbReference>
<dbReference type="SUPFAM" id="SSF55920">
    <property type="entry name" value="Creatinase/aminopeptidase"/>
    <property type="match status" value="1"/>
</dbReference>
<dbReference type="Gene3D" id="3.40.350.10">
    <property type="entry name" value="Creatinase/prolidase N-terminal domain"/>
    <property type="match status" value="1"/>
</dbReference>
<dbReference type="Gene3D" id="3.90.230.10">
    <property type="entry name" value="Creatinase/methionine aminopeptidase superfamily"/>
    <property type="match status" value="1"/>
</dbReference>
<feature type="domain" description="Creatinase N-terminal" evidence="2">
    <location>
        <begin position="15"/>
        <end position="160"/>
    </location>
</feature>
<evidence type="ECO:0000313" key="4">
    <source>
        <dbReference type="Proteomes" id="UP000242699"/>
    </source>
</evidence>
<gene>
    <name evidence="3" type="ORF">C7B43_06645</name>
</gene>
<dbReference type="CDD" id="cd01066">
    <property type="entry name" value="APP_MetAP"/>
    <property type="match status" value="1"/>
</dbReference>
<comment type="caution">
    <text evidence="3">The sequence shown here is derived from an EMBL/GenBank/DDBJ whole genome shotgun (WGS) entry which is preliminary data.</text>
</comment>
<evidence type="ECO:0000313" key="3">
    <source>
        <dbReference type="EMBL" id="PSR30182.1"/>
    </source>
</evidence>
<dbReference type="SUPFAM" id="SSF53092">
    <property type="entry name" value="Creatinase/prolidase N-terminal domain"/>
    <property type="match status" value="1"/>
</dbReference>
<dbReference type="Pfam" id="PF00557">
    <property type="entry name" value="Peptidase_M24"/>
    <property type="match status" value="1"/>
</dbReference>
<dbReference type="GO" id="GO:0016787">
    <property type="term" value="F:hydrolase activity"/>
    <property type="evidence" value="ECO:0007669"/>
    <property type="project" value="UniProtKB-KW"/>
</dbReference>
<dbReference type="Proteomes" id="UP000242699">
    <property type="component" value="Unassembled WGS sequence"/>
</dbReference>
<protein>
    <submittedName>
        <fullName evidence="3">Ectoine hydrolase DoeA</fullName>
    </submittedName>
</protein>
<dbReference type="InterPro" id="IPR000994">
    <property type="entry name" value="Pept_M24"/>
</dbReference>
<reference evidence="3 4" key="1">
    <citation type="journal article" date="2014" name="BMC Genomics">
        <title>Comparison of environmental and isolate Sulfobacillus genomes reveals diverse carbon, sulfur, nitrogen, and hydrogen metabolisms.</title>
        <authorList>
            <person name="Justice N.B."/>
            <person name="Norman A."/>
            <person name="Brown C.T."/>
            <person name="Singh A."/>
            <person name="Thomas B.C."/>
            <person name="Banfield J.F."/>
        </authorList>
    </citation>
    <scope>NUCLEOTIDE SEQUENCE [LARGE SCALE GENOMIC DNA]</scope>
    <source>
        <strain evidence="3">AMDSBA1</strain>
    </source>
</reference>
<evidence type="ECO:0000259" key="2">
    <source>
        <dbReference type="Pfam" id="PF01321"/>
    </source>
</evidence>
<dbReference type="InterPro" id="IPR050659">
    <property type="entry name" value="Peptidase_M24B"/>
</dbReference>
<dbReference type="EMBL" id="PXYT01000012">
    <property type="protein sequence ID" value="PSR30182.1"/>
    <property type="molecule type" value="Genomic_DNA"/>
</dbReference>
<feature type="domain" description="Peptidase M24" evidence="1">
    <location>
        <begin position="168"/>
        <end position="374"/>
    </location>
</feature>
<sequence length="400" mass="44351">MNNVTIFSRDEYEQRVQATKQRMEQQGLDTLIVTDPANINYLTGYDGWSFYVPQAIIVSLILSEPLWVGREQDSNGARLTCWMSESTIKPYADYYVQSVVRHPMDYVAQVVRGYGLDHGRIGVEMDAYYFSALSFHKLVQGLPDARFADATLLVNWIRLIKSDQEVALIKQAAAIVTRAMGTAMDVIRTGVRECDAAAEILRAQIQGTEEIGGDYPAIVPLIPSGVRTGTAHLSWIDRRYEPGDTVNIEIAGCVRRYHCPLARSAVIGVPSPQLIELSQVVAEGVTAALDVVKPGSLAEDVEAAWQKVIQHYGYHKASRLGYAVGLNYPPDWGEHTVSLRAGDMSELQPNMVFHLIAGMWLDGYGLEISETFRVVPEGVEVLTGTERKLFVLEEPQALCS</sequence>
<dbReference type="AlphaFoldDB" id="A0A2T2X6R7"/>
<dbReference type="InterPro" id="IPR029149">
    <property type="entry name" value="Creatin/AminoP/Spt16_N"/>
</dbReference>
<dbReference type="InterPro" id="IPR000587">
    <property type="entry name" value="Creatinase_N"/>
</dbReference>
<dbReference type="PANTHER" id="PTHR46112:SF2">
    <property type="entry name" value="XAA-PRO AMINOPEPTIDASE P-RELATED"/>
    <property type="match status" value="1"/>
</dbReference>